<reference evidence="2 3" key="1">
    <citation type="submission" date="2021-03" db="EMBL/GenBank/DDBJ databases">
        <title>Enterococcal diversity collection.</title>
        <authorList>
            <person name="Gilmore M.S."/>
            <person name="Schwartzman J."/>
            <person name="Van Tyne D."/>
            <person name="Martin M."/>
            <person name="Earl A.M."/>
            <person name="Manson A.L."/>
            <person name="Straub T."/>
            <person name="Salamzade R."/>
            <person name="Saavedra J."/>
            <person name="Lebreton F."/>
            <person name="Prichula J."/>
            <person name="Schaufler K."/>
            <person name="Gaca A."/>
            <person name="Sgardioli B."/>
            <person name="Wagenaar J."/>
            <person name="Strong T."/>
        </authorList>
    </citation>
    <scope>NUCLEOTIDE SEQUENCE [LARGE SCALE GENOMIC DNA]</scope>
    <source>
        <strain evidence="2 3">MSG2901</strain>
    </source>
</reference>
<feature type="region of interest" description="Disordered" evidence="1">
    <location>
        <begin position="88"/>
        <end position="113"/>
    </location>
</feature>
<evidence type="ECO:0000313" key="2">
    <source>
        <dbReference type="EMBL" id="MBO0481535.1"/>
    </source>
</evidence>
<protein>
    <submittedName>
        <fullName evidence="2">Type II toxin-antitoxin system RelE/ParE family toxin</fullName>
    </submittedName>
</protein>
<dbReference type="EMBL" id="JAFLWI010000005">
    <property type="protein sequence ID" value="MBO0481535.1"/>
    <property type="molecule type" value="Genomic_DNA"/>
</dbReference>
<dbReference type="RefSeq" id="WP_206898353.1">
    <property type="nucleotide sequence ID" value="NZ_JAFLWI010000005.1"/>
</dbReference>
<organism evidence="2 3">
    <name type="scientific">Candidatus Enterococcus courvalinii</name>
    <dbReference type="NCBI Taxonomy" id="2815329"/>
    <lineage>
        <taxon>Bacteria</taxon>
        <taxon>Bacillati</taxon>
        <taxon>Bacillota</taxon>
        <taxon>Bacilli</taxon>
        <taxon>Lactobacillales</taxon>
        <taxon>Enterococcaceae</taxon>
        <taxon>Enterococcus</taxon>
    </lineage>
</organism>
<name>A0ABS3HYK2_9ENTE</name>
<keyword evidence="3" id="KW-1185">Reference proteome</keyword>
<comment type="caution">
    <text evidence="2">The sequence shown here is derived from an EMBL/GenBank/DDBJ whole genome shotgun (WGS) entry which is preliminary data.</text>
</comment>
<dbReference type="InterPro" id="IPR009241">
    <property type="entry name" value="HigB-like"/>
</dbReference>
<evidence type="ECO:0000256" key="1">
    <source>
        <dbReference type="SAM" id="MobiDB-lite"/>
    </source>
</evidence>
<evidence type="ECO:0000313" key="3">
    <source>
        <dbReference type="Proteomes" id="UP000664832"/>
    </source>
</evidence>
<proteinExistence type="predicted"/>
<gene>
    <name evidence="2" type="ORF">JZO71_04240</name>
</gene>
<dbReference type="Proteomes" id="UP000664832">
    <property type="component" value="Unassembled WGS sequence"/>
</dbReference>
<dbReference type="Pfam" id="PF05973">
    <property type="entry name" value="Gp49"/>
    <property type="match status" value="1"/>
</dbReference>
<sequence length="113" mass="13496">MELPKFDWGDEFEEYLESLTSEENSKMIAMIKAIQENGLQVASRKKWIDKLDKNLYEIRTQTNEVFLRGIYFQVKGNEYWVTHGFNKKKNKTPSKEIARGKSLRRKYQDREGK</sequence>
<accession>A0ABS3HYK2</accession>